<dbReference type="PROSITE" id="PS00909">
    <property type="entry name" value="MR_MLE_2"/>
    <property type="match status" value="1"/>
</dbReference>
<comment type="pathway">
    <text evidence="2">Aromatic compound metabolism.</text>
</comment>
<evidence type="ECO:0000256" key="5">
    <source>
        <dbReference type="ARBA" id="ARBA00022797"/>
    </source>
</evidence>
<dbReference type="RefSeq" id="WP_039047312.1">
    <property type="nucleotide sequence ID" value="NZ_BBOS01000024.1"/>
</dbReference>
<evidence type="ECO:0000256" key="2">
    <source>
        <dbReference type="ARBA" id="ARBA00005211"/>
    </source>
</evidence>
<dbReference type="Pfam" id="PF02746">
    <property type="entry name" value="MR_MLE_N"/>
    <property type="match status" value="1"/>
</dbReference>
<gene>
    <name evidence="10" type="ORF">DC346_05270</name>
</gene>
<evidence type="ECO:0000256" key="7">
    <source>
        <dbReference type="ARBA" id="ARBA00023235"/>
    </source>
</evidence>
<sequence length="371" mass="40546">MYKTIETILVDIPTIRPHKLSVTTMQTQTLVLVKITTTDGLVGWGEATTIGGLNYGEESPESVKANIDTYFAPLLLSIKSSINVAQTLKLIRKSINGNRFAKCAIQTALLDIQAKQLNLPLSEVLGGRLRDRLPVLWTLASGDTEKDIAEAKKMIELKRHNIFKLKIGSNPVQHDVDHVIAIKKALGPEISIRVDVNRAWSELECIQGIQQLQDGGIDLIEQPCAIEQTQVLARLTQRFDVAIMADEALTGPDSAYRLAKQHAADVFAVKVEQSGGLIEACEVAKIAKLAGIDLYGGTMLEGPIGSIASAHAFSTFDSLAFGTELFGPLLLTQDILKTPLRYENFELVVPNTAGLGIDIDEDKIEQLRRKV</sequence>
<keyword evidence="6" id="KW-0464">Manganese</keyword>
<dbReference type="InterPro" id="IPR013341">
    <property type="entry name" value="Mandelate_racemase_N_dom"/>
</dbReference>
<dbReference type="SFLD" id="SFLDS00001">
    <property type="entry name" value="Enolase"/>
    <property type="match status" value="1"/>
</dbReference>
<keyword evidence="7 10" id="KW-0413">Isomerase</keyword>
<evidence type="ECO:0000256" key="6">
    <source>
        <dbReference type="ARBA" id="ARBA00023211"/>
    </source>
</evidence>
<dbReference type="InterPro" id="IPR013370">
    <property type="entry name" value="Chloromuconate_cycloisomerase"/>
</dbReference>
<evidence type="ECO:0000313" key="10">
    <source>
        <dbReference type="EMBL" id="RBA48807.1"/>
    </source>
</evidence>
<dbReference type="CDD" id="cd03318">
    <property type="entry name" value="MLE"/>
    <property type="match status" value="1"/>
</dbReference>
<dbReference type="PANTHER" id="PTHR48073">
    <property type="entry name" value="O-SUCCINYLBENZOATE SYNTHASE-RELATED"/>
    <property type="match status" value="1"/>
</dbReference>
<name>A0A365PKK4_ACIJU</name>
<dbReference type="SMART" id="SM00922">
    <property type="entry name" value="MR_MLE"/>
    <property type="match status" value="1"/>
</dbReference>
<comment type="caution">
    <text evidence="10">The sequence shown here is derived from an EMBL/GenBank/DDBJ whole genome shotgun (WGS) entry which is preliminary data.</text>
</comment>
<organism evidence="10 11">
    <name type="scientific">Acinetobacter junii</name>
    <dbReference type="NCBI Taxonomy" id="40215"/>
    <lineage>
        <taxon>Bacteria</taxon>
        <taxon>Pseudomonadati</taxon>
        <taxon>Pseudomonadota</taxon>
        <taxon>Gammaproteobacteria</taxon>
        <taxon>Moraxellales</taxon>
        <taxon>Moraxellaceae</taxon>
        <taxon>Acinetobacter</taxon>
    </lineage>
</organism>
<dbReference type="PANTHER" id="PTHR48073:SF2">
    <property type="entry name" value="O-SUCCINYLBENZOATE SYNTHASE"/>
    <property type="match status" value="1"/>
</dbReference>
<accession>A0A365PKK4</accession>
<dbReference type="Proteomes" id="UP000253688">
    <property type="component" value="Unassembled WGS sequence"/>
</dbReference>
<dbReference type="InterPro" id="IPR029017">
    <property type="entry name" value="Enolase-like_N"/>
</dbReference>
<feature type="active site" description="Proton acceptor" evidence="8">
    <location>
        <position position="166"/>
    </location>
</feature>
<evidence type="ECO:0000259" key="9">
    <source>
        <dbReference type="SMART" id="SM00922"/>
    </source>
</evidence>
<dbReference type="InterPro" id="IPR036849">
    <property type="entry name" value="Enolase-like_C_sf"/>
</dbReference>
<dbReference type="SFLD" id="SFLDF00009">
    <property type="entry name" value="o-succinylbenzoate_synthase"/>
    <property type="match status" value="1"/>
</dbReference>
<dbReference type="Pfam" id="PF13378">
    <property type="entry name" value="MR_MLE_C"/>
    <property type="match status" value="1"/>
</dbReference>
<dbReference type="SFLD" id="SFLDG00180">
    <property type="entry name" value="muconate_cycloisomerase"/>
    <property type="match status" value="1"/>
</dbReference>
<evidence type="ECO:0000256" key="4">
    <source>
        <dbReference type="ARBA" id="ARBA00022723"/>
    </source>
</evidence>
<feature type="domain" description="Mandelate racemase/muconate lactonizing enzyme C-terminal" evidence="9">
    <location>
        <begin position="144"/>
        <end position="242"/>
    </location>
</feature>
<dbReference type="GO" id="GO:0009063">
    <property type="term" value="P:amino acid catabolic process"/>
    <property type="evidence" value="ECO:0007669"/>
    <property type="project" value="InterPro"/>
</dbReference>
<proteinExistence type="inferred from homology"/>
<evidence type="ECO:0000256" key="3">
    <source>
        <dbReference type="ARBA" id="ARBA00008031"/>
    </source>
</evidence>
<feature type="active site" description="Proton donor" evidence="8">
    <location>
        <position position="324"/>
    </location>
</feature>
<evidence type="ECO:0000256" key="1">
    <source>
        <dbReference type="ARBA" id="ARBA00001936"/>
    </source>
</evidence>
<protein>
    <submittedName>
        <fullName evidence="10">Muconate cycloisomerase</fullName>
    </submittedName>
</protein>
<comment type="similarity">
    <text evidence="3">Belongs to the mandelate racemase/muconate lactonizing enzyme family.</text>
</comment>
<dbReference type="SFLD" id="SFLDG01258">
    <property type="entry name" value="(chloro)muconate_cycloisomeras"/>
    <property type="match status" value="1"/>
</dbReference>
<evidence type="ECO:0000313" key="11">
    <source>
        <dbReference type="Proteomes" id="UP000253688"/>
    </source>
</evidence>
<dbReference type="Gene3D" id="3.20.20.120">
    <property type="entry name" value="Enolase-like C-terminal domain"/>
    <property type="match status" value="1"/>
</dbReference>
<dbReference type="AlphaFoldDB" id="A0A365PKK4"/>
<dbReference type="InterPro" id="IPR018110">
    <property type="entry name" value="Mandel_Rmase/mucon_lact_enz_CS"/>
</dbReference>
<dbReference type="GO" id="GO:0030145">
    <property type="term" value="F:manganese ion binding"/>
    <property type="evidence" value="ECO:0007669"/>
    <property type="project" value="InterPro"/>
</dbReference>
<dbReference type="Gene3D" id="3.30.390.10">
    <property type="entry name" value="Enolase-like, N-terminal domain"/>
    <property type="match status" value="1"/>
</dbReference>
<dbReference type="GO" id="GO:0018850">
    <property type="term" value="F:chloromuconate cycloisomerase activity"/>
    <property type="evidence" value="ECO:0007669"/>
    <property type="project" value="InterPro"/>
</dbReference>
<dbReference type="GO" id="GO:0018849">
    <property type="term" value="F:muconate cycloisomerase activity"/>
    <property type="evidence" value="ECO:0007669"/>
    <property type="project" value="InterPro"/>
</dbReference>
<reference evidence="10 11" key="1">
    <citation type="submission" date="2018-04" db="EMBL/GenBank/DDBJ databases">
        <title>Acinetobacter junii Genome sequencing and assembly.</title>
        <authorList>
            <person name="Su J."/>
            <person name="Rensing C."/>
            <person name="Mazhar H.S."/>
        </authorList>
    </citation>
    <scope>NUCLEOTIDE SEQUENCE [LARGE SCALE GENOMIC DNA]</scope>
    <source>
        <strain evidence="10 11">SC22</strain>
    </source>
</reference>
<dbReference type="GO" id="GO:0016854">
    <property type="term" value="F:racemase and epimerase activity"/>
    <property type="evidence" value="ECO:0007669"/>
    <property type="project" value="UniProtKB-ARBA"/>
</dbReference>
<keyword evidence="4" id="KW-0479">Metal-binding</keyword>
<evidence type="ECO:0000256" key="8">
    <source>
        <dbReference type="PIRSR" id="PIRSR613370-1"/>
    </source>
</evidence>
<comment type="cofactor">
    <cofactor evidence="1">
        <name>Mn(2+)</name>
        <dbReference type="ChEBI" id="CHEBI:29035"/>
    </cofactor>
</comment>
<dbReference type="NCBIfam" id="TIGR02534">
    <property type="entry name" value="mucon_cyclo"/>
    <property type="match status" value="1"/>
</dbReference>
<dbReference type="SUPFAM" id="SSF54826">
    <property type="entry name" value="Enolase N-terminal domain-like"/>
    <property type="match status" value="1"/>
</dbReference>
<dbReference type="GO" id="GO:0006518">
    <property type="term" value="P:peptide metabolic process"/>
    <property type="evidence" value="ECO:0007669"/>
    <property type="project" value="UniProtKB-ARBA"/>
</dbReference>
<dbReference type="STRING" id="40215.BVL33_09945"/>
<dbReference type="EMBL" id="QEWH01000027">
    <property type="protein sequence ID" value="RBA48807.1"/>
    <property type="molecule type" value="Genomic_DNA"/>
</dbReference>
<dbReference type="InterPro" id="IPR013342">
    <property type="entry name" value="Mandelate_racemase_C"/>
</dbReference>
<keyword evidence="5" id="KW-0058">Aromatic hydrocarbons catabolism</keyword>
<dbReference type="SUPFAM" id="SSF51604">
    <property type="entry name" value="Enolase C-terminal domain-like"/>
    <property type="match status" value="1"/>
</dbReference>
<dbReference type="InterPro" id="IPR029065">
    <property type="entry name" value="Enolase_C-like"/>
</dbReference>